<reference evidence="1" key="1">
    <citation type="submission" date="2022-06" db="EMBL/GenBank/DDBJ databases">
        <title>Phylogenomic reconstructions and comparative analyses of Kickxellomycotina fungi.</title>
        <authorList>
            <person name="Reynolds N.K."/>
            <person name="Stajich J.E."/>
            <person name="Barry K."/>
            <person name="Grigoriev I.V."/>
            <person name="Crous P."/>
            <person name="Smith M.E."/>
        </authorList>
    </citation>
    <scope>NUCLEOTIDE SEQUENCE</scope>
    <source>
        <strain evidence="1">RSA 2271</strain>
    </source>
</reference>
<comment type="caution">
    <text evidence="1">The sequence shown here is derived from an EMBL/GenBank/DDBJ whole genome shotgun (WGS) entry which is preliminary data.</text>
</comment>
<name>A0ACC1HF53_9FUNG</name>
<proteinExistence type="predicted"/>
<organism evidence="1 2">
    <name type="scientific">Spiromyces aspiralis</name>
    <dbReference type="NCBI Taxonomy" id="68401"/>
    <lineage>
        <taxon>Eukaryota</taxon>
        <taxon>Fungi</taxon>
        <taxon>Fungi incertae sedis</taxon>
        <taxon>Zoopagomycota</taxon>
        <taxon>Kickxellomycotina</taxon>
        <taxon>Kickxellomycetes</taxon>
        <taxon>Kickxellales</taxon>
        <taxon>Kickxellaceae</taxon>
        <taxon>Spiromyces</taxon>
    </lineage>
</organism>
<keyword evidence="2" id="KW-1185">Reference proteome</keyword>
<accession>A0ACC1HF53</accession>
<dbReference type="Proteomes" id="UP001145114">
    <property type="component" value="Unassembled WGS sequence"/>
</dbReference>
<evidence type="ECO:0000313" key="2">
    <source>
        <dbReference type="Proteomes" id="UP001145114"/>
    </source>
</evidence>
<dbReference type="EMBL" id="JAMZIH010007550">
    <property type="protein sequence ID" value="KAJ1672979.1"/>
    <property type="molecule type" value="Genomic_DNA"/>
</dbReference>
<sequence>MAYLMLVILVLEFMATALNQVGYSEVATALWKWYSGFAKNDRLYKKDQLRAAIVQLRQDISQVSSVDEFAKWAKMRRRLDALTEAYDQISKQA</sequence>
<evidence type="ECO:0000313" key="1">
    <source>
        <dbReference type="EMBL" id="KAJ1672979.1"/>
    </source>
</evidence>
<gene>
    <name evidence="1" type="primary">GET1</name>
    <name evidence="1" type="ORF">EV182_006121</name>
</gene>
<protein>
    <submittedName>
        <fullName evidence="1">GET complex subunit get1</fullName>
    </submittedName>
</protein>